<feature type="compositionally biased region" description="Acidic residues" evidence="1">
    <location>
        <begin position="54"/>
        <end position="69"/>
    </location>
</feature>
<dbReference type="EMBL" id="OZ021737">
    <property type="protein sequence ID" value="CAK9317909.1"/>
    <property type="molecule type" value="Genomic_DNA"/>
</dbReference>
<evidence type="ECO:0000256" key="1">
    <source>
        <dbReference type="SAM" id="MobiDB-lite"/>
    </source>
</evidence>
<reference evidence="2 3" key="1">
    <citation type="submission" date="2024-03" db="EMBL/GenBank/DDBJ databases">
        <authorList>
            <person name="Gkanogiannis A."/>
            <person name="Becerra Lopez-Lavalle L."/>
        </authorList>
    </citation>
    <scope>NUCLEOTIDE SEQUENCE [LARGE SCALE GENOMIC DNA]</scope>
</reference>
<protein>
    <submittedName>
        <fullName evidence="2">Uncharacterized protein</fullName>
    </submittedName>
</protein>
<proteinExistence type="predicted"/>
<accession>A0ABP0YBT0</accession>
<sequence length="210" mass="24401">MEENIEEMKIDWKRMTKKIDDLVETLKTMIDYMNSTPIGASHAAATPDFKKELDEIEKEQEEKEEEQEMVDGSVAHTTIRRKDDDQDEEGQGKQDPQFKDTEDVDEVINEVFQSIDKKEIYEKLEKSNNGKAIKLLNTTKVELTMMAIQEEERRDKERETKRKMAQINDAKPPMTGIWIDIARGIIRTLKKRDEKTPLNGASFDLHLSQA</sequence>
<dbReference type="Proteomes" id="UP001642487">
    <property type="component" value="Chromosome 3"/>
</dbReference>
<evidence type="ECO:0000313" key="3">
    <source>
        <dbReference type="Proteomes" id="UP001642487"/>
    </source>
</evidence>
<feature type="region of interest" description="Disordered" evidence="1">
    <location>
        <begin position="38"/>
        <end position="103"/>
    </location>
</feature>
<keyword evidence="3" id="KW-1185">Reference proteome</keyword>
<organism evidence="2 3">
    <name type="scientific">Citrullus colocynthis</name>
    <name type="common">colocynth</name>
    <dbReference type="NCBI Taxonomy" id="252529"/>
    <lineage>
        <taxon>Eukaryota</taxon>
        <taxon>Viridiplantae</taxon>
        <taxon>Streptophyta</taxon>
        <taxon>Embryophyta</taxon>
        <taxon>Tracheophyta</taxon>
        <taxon>Spermatophyta</taxon>
        <taxon>Magnoliopsida</taxon>
        <taxon>eudicotyledons</taxon>
        <taxon>Gunneridae</taxon>
        <taxon>Pentapetalae</taxon>
        <taxon>rosids</taxon>
        <taxon>fabids</taxon>
        <taxon>Cucurbitales</taxon>
        <taxon>Cucurbitaceae</taxon>
        <taxon>Benincaseae</taxon>
        <taxon>Citrullus</taxon>
    </lineage>
</organism>
<evidence type="ECO:0000313" key="2">
    <source>
        <dbReference type="EMBL" id="CAK9317909.1"/>
    </source>
</evidence>
<gene>
    <name evidence="2" type="ORF">CITCOLO1_LOCUS9860</name>
</gene>
<feature type="compositionally biased region" description="Basic and acidic residues" evidence="1">
    <location>
        <begin position="80"/>
        <end position="101"/>
    </location>
</feature>
<name>A0ABP0YBT0_9ROSI</name>